<gene>
    <name evidence="3" type="ORF">DGYR_LOCUS10474</name>
</gene>
<keyword evidence="4" id="KW-1185">Reference proteome</keyword>
<evidence type="ECO:0000313" key="4">
    <source>
        <dbReference type="Proteomes" id="UP000549394"/>
    </source>
</evidence>
<dbReference type="Proteomes" id="UP000549394">
    <property type="component" value="Unassembled WGS sequence"/>
</dbReference>
<protein>
    <submittedName>
        <fullName evidence="3">DgyrCDS11107</fullName>
    </submittedName>
</protein>
<dbReference type="InterPro" id="IPR036779">
    <property type="entry name" value="LysM_dom_sf"/>
</dbReference>
<comment type="caution">
    <text evidence="3">The sequence shown here is derived from an EMBL/GenBank/DDBJ whole genome shotgun (WGS) entry which is preliminary data.</text>
</comment>
<evidence type="ECO:0000256" key="1">
    <source>
        <dbReference type="SAM" id="MobiDB-lite"/>
    </source>
</evidence>
<evidence type="ECO:0000259" key="2">
    <source>
        <dbReference type="PROSITE" id="PS51782"/>
    </source>
</evidence>
<dbReference type="InterPro" id="IPR018392">
    <property type="entry name" value="LysM"/>
</dbReference>
<dbReference type="Pfam" id="PF01476">
    <property type="entry name" value="LysM"/>
    <property type="match status" value="1"/>
</dbReference>
<dbReference type="CDD" id="cd00118">
    <property type="entry name" value="LysM"/>
    <property type="match status" value="1"/>
</dbReference>
<reference evidence="3 4" key="1">
    <citation type="submission" date="2020-08" db="EMBL/GenBank/DDBJ databases">
        <authorList>
            <person name="Hejnol A."/>
        </authorList>
    </citation>
    <scope>NUCLEOTIDE SEQUENCE [LARGE SCALE GENOMIC DNA]</scope>
</reference>
<name>A0A7I8W2H3_9ANNE</name>
<feature type="region of interest" description="Disordered" evidence="1">
    <location>
        <begin position="136"/>
        <end position="156"/>
    </location>
</feature>
<dbReference type="EMBL" id="CAJFCJ010000018">
    <property type="protein sequence ID" value="CAD5122697.1"/>
    <property type="molecule type" value="Genomic_DNA"/>
</dbReference>
<dbReference type="PROSITE" id="PS51782">
    <property type="entry name" value="LYSM"/>
    <property type="match status" value="1"/>
</dbReference>
<dbReference type="OrthoDB" id="2107166at2759"/>
<dbReference type="PANTHER" id="PTHR20932:SF8">
    <property type="entry name" value="LD22649P"/>
    <property type="match status" value="1"/>
</dbReference>
<dbReference type="SMART" id="SM00257">
    <property type="entry name" value="LysM"/>
    <property type="match status" value="1"/>
</dbReference>
<accession>A0A7I8W2H3</accession>
<dbReference type="InterPro" id="IPR045030">
    <property type="entry name" value="LYSM1-4"/>
</dbReference>
<proteinExistence type="predicted"/>
<sequence>MDDNQVQERKSLKSHSQTSYGSTKQHCVKNETFIKHDILPGDTLQGISLKYGISMEQLKRTNGIWSNESLVIYEHLLIPSTSSVGEYAVRRKNLAAKGRSKTIDLCSSPKASVSDILERFDTNLKSLKSRVDQLEESSTFSRTSSTNTSEDLRKEPDLVIRTKRTVSSSFKELQNTEETIFQL</sequence>
<dbReference type="AlphaFoldDB" id="A0A7I8W2H3"/>
<feature type="compositionally biased region" description="Low complexity" evidence="1">
    <location>
        <begin position="137"/>
        <end position="149"/>
    </location>
</feature>
<dbReference type="SUPFAM" id="SSF54106">
    <property type="entry name" value="LysM domain"/>
    <property type="match status" value="1"/>
</dbReference>
<feature type="compositionally biased region" description="Polar residues" evidence="1">
    <location>
        <begin position="14"/>
        <end position="23"/>
    </location>
</feature>
<feature type="compositionally biased region" description="Basic and acidic residues" evidence="1">
    <location>
        <begin position="1"/>
        <end position="11"/>
    </location>
</feature>
<dbReference type="Gene3D" id="3.10.350.10">
    <property type="entry name" value="LysM domain"/>
    <property type="match status" value="1"/>
</dbReference>
<evidence type="ECO:0000313" key="3">
    <source>
        <dbReference type="EMBL" id="CAD5122697.1"/>
    </source>
</evidence>
<organism evidence="3 4">
    <name type="scientific">Dimorphilus gyrociliatus</name>
    <dbReference type="NCBI Taxonomy" id="2664684"/>
    <lineage>
        <taxon>Eukaryota</taxon>
        <taxon>Metazoa</taxon>
        <taxon>Spiralia</taxon>
        <taxon>Lophotrochozoa</taxon>
        <taxon>Annelida</taxon>
        <taxon>Polychaeta</taxon>
        <taxon>Polychaeta incertae sedis</taxon>
        <taxon>Dinophilidae</taxon>
        <taxon>Dimorphilus</taxon>
    </lineage>
</organism>
<feature type="domain" description="LysM" evidence="2">
    <location>
        <begin position="34"/>
        <end position="78"/>
    </location>
</feature>
<feature type="region of interest" description="Disordered" evidence="1">
    <location>
        <begin position="1"/>
        <end position="23"/>
    </location>
</feature>
<dbReference type="PANTHER" id="PTHR20932">
    <property type="entry name" value="LYSM AND PUTATIVE PEPTIDOGLYCAN-BINDING DOMAIN-CONTAINING PROTEIN"/>
    <property type="match status" value="1"/>
</dbReference>